<dbReference type="EMBL" id="JAUNQW010000003">
    <property type="protein sequence ID" value="MDO5456938.1"/>
    <property type="molecule type" value="Genomic_DNA"/>
</dbReference>
<evidence type="ECO:0000259" key="1">
    <source>
        <dbReference type="Pfam" id="PF05193"/>
    </source>
</evidence>
<dbReference type="InterPro" id="IPR050361">
    <property type="entry name" value="MPP/UQCRC_Complex"/>
</dbReference>
<dbReference type="GO" id="GO:0046872">
    <property type="term" value="F:metal ion binding"/>
    <property type="evidence" value="ECO:0007669"/>
    <property type="project" value="InterPro"/>
</dbReference>
<reference evidence="2" key="1">
    <citation type="submission" date="2023-07" db="EMBL/GenBank/DDBJ databases">
        <title>Between Cages and Wild: Unraveling the Impact of Captivity on Animal Microbiomes and Antimicrobial Resistance.</title>
        <authorList>
            <person name="Schmartz G.P."/>
            <person name="Rehner J."/>
            <person name="Schuff M.J."/>
            <person name="Becker S.L."/>
            <person name="Kravczyk M."/>
            <person name="Gurevich A."/>
            <person name="Francke R."/>
            <person name="Mueller R."/>
            <person name="Keller V."/>
            <person name="Keller A."/>
        </authorList>
    </citation>
    <scope>NUCLEOTIDE SEQUENCE</scope>
    <source>
        <strain evidence="2">S39M_St_73</strain>
    </source>
</reference>
<dbReference type="Proteomes" id="UP001171751">
    <property type="component" value="Unassembled WGS sequence"/>
</dbReference>
<dbReference type="AlphaFoldDB" id="A0AA43UA68"/>
<sequence length="420" mass="48447">MSTQIKEGVRLHIFPSQKFKTVHIRFFFKEALELEALSSRSLLANIMDISTKKYPTQKKLGEALSDLYGAYFNSTASRLGQANIFEFNFVFPNNKYLPAGEDMRAKNLELMEEVLFNPITENDHFVEKIFNREKKNLIEEYDSISDNKQLFAALRLNQLYYSDPAYQIPSMGRRKELEKVTPRSLFESYQKMIENNQVDILVMGDVCEEEILEDIQKLPFTDRSNQVEQILYVPEHKEDLVVSSDIQDVQQAKFNLAYKTNVYYLQEDYFPGLVFNGLFGGFPHSKLFMNVREKESLAYYASSSLATMTGKLTVQTGIDGATRNKTNRIIQDQLKAIQDGDFTDDDFHQTIMGLTNGRYQSEDSPGAYLKRAYNDIVVQNELVSLDQWLNRLEEVSKEEVVRVAQETQLKASYLLQGAEK</sequence>
<dbReference type="InterPro" id="IPR007863">
    <property type="entry name" value="Peptidase_M16_C"/>
</dbReference>
<dbReference type="Gene3D" id="3.30.830.10">
    <property type="entry name" value="Metalloenzyme, LuxS/M16 peptidase-like"/>
    <property type="match status" value="2"/>
</dbReference>
<dbReference type="PANTHER" id="PTHR11851">
    <property type="entry name" value="METALLOPROTEASE"/>
    <property type="match status" value="1"/>
</dbReference>
<organism evidence="2 3">
    <name type="scientific">Atopococcus tabaci</name>
    <dbReference type="NCBI Taxonomy" id="269774"/>
    <lineage>
        <taxon>Bacteria</taxon>
        <taxon>Bacillati</taxon>
        <taxon>Bacillota</taxon>
        <taxon>Bacilli</taxon>
        <taxon>Lactobacillales</taxon>
        <taxon>Carnobacteriaceae</taxon>
        <taxon>Atopococcus</taxon>
    </lineage>
</organism>
<name>A0AA43UA68_9LACT</name>
<evidence type="ECO:0000313" key="3">
    <source>
        <dbReference type="Proteomes" id="UP001171751"/>
    </source>
</evidence>
<dbReference type="PANTHER" id="PTHR11851:SF186">
    <property type="entry name" value="INACTIVE METALLOPROTEASE YMFF-RELATED"/>
    <property type="match status" value="1"/>
</dbReference>
<dbReference type="SUPFAM" id="SSF63411">
    <property type="entry name" value="LuxS/MPP-like metallohydrolase"/>
    <property type="match status" value="2"/>
</dbReference>
<gene>
    <name evidence="2" type="ORF">Q4F26_01200</name>
</gene>
<dbReference type="NCBIfam" id="NF047422">
    <property type="entry name" value="YfmF_fam"/>
    <property type="match status" value="1"/>
</dbReference>
<accession>A0AA43UA68</accession>
<dbReference type="InterPro" id="IPR011249">
    <property type="entry name" value="Metalloenz_LuxS/M16"/>
</dbReference>
<proteinExistence type="predicted"/>
<evidence type="ECO:0000313" key="2">
    <source>
        <dbReference type="EMBL" id="MDO5456938.1"/>
    </source>
</evidence>
<feature type="domain" description="Peptidase M16 C-terminal" evidence="1">
    <location>
        <begin position="179"/>
        <end position="353"/>
    </location>
</feature>
<comment type="caution">
    <text evidence="2">The sequence shown here is derived from an EMBL/GenBank/DDBJ whole genome shotgun (WGS) entry which is preliminary data.</text>
</comment>
<protein>
    <submittedName>
        <fullName evidence="2">Pitrilysin family protein</fullName>
    </submittedName>
</protein>
<dbReference type="Pfam" id="PF05193">
    <property type="entry name" value="Peptidase_M16_C"/>
    <property type="match status" value="1"/>
</dbReference>
<keyword evidence="3" id="KW-1185">Reference proteome</keyword>